<feature type="domain" description="Gram-positive cocci surface proteins LPxTG" evidence="7">
    <location>
        <begin position="781"/>
        <end position="819"/>
    </location>
</feature>
<dbReference type="RefSeq" id="WP_057904477.1">
    <property type="nucleotide sequence ID" value="NZ_AZDA01000046.1"/>
</dbReference>
<accession>A0A0R1GY61</accession>
<dbReference type="NCBIfam" id="TIGR01167">
    <property type="entry name" value="LPXTG_anchor"/>
    <property type="match status" value="1"/>
</dbReference>
<dbReference type="STRING" id="1423726.FC07_GL002822"/>
<dbReference type="Pfam" id="PF00746">
    <property type="entry name" value="Gram_pos_anchor"/>
    <property type="match status" value="1"/>
</dbReference>
<evidence type="ECO:0000256" key="6">
    <source>
        <dbReference type="SAM" id="Phobius"/>
    </source>
</evidence>
<keyword evidence="3" id="KW-0732">Signal</keyword>
<feature type="region of interest" description="Disordered" evidence="5">
    <location>
        <begin position="655"/>
        <end position="712"/>
    </location>
</feature>
<dbReference type="PATRIC" id="fig|1423726.3.peg.2931"/>
<keyword evidence="6" id="KW-1133">Transmembrane helix</keyword>
<dbReference type="Proteomes" id="UP000051461">
    <property type="component" value="Unassembled WGS sequence"/>
</dbReference>
<dbReference type="Gene3D" id="3.10.20.320">
    <property type="entry name" value="Putative peptidoglycan bound protein (lpxtg motif)"/>
    <property type="match status" value="1"/>
</dbReference>
<feature type="transmembrane region" description="Helical" evidence="6">
    <location>
        <begin position="797"/>
        <end position="815"/>
    </location>
</feature>
<sequence length="828" mass="87144">MRKVRFTASLVEQKQHFKLYKSGKKWLILGVTTASFGVLGLTTQVNAATSDTANQTADAQNTTDANSLQQSTVALTNASAATSTAASSAVSRTATASSAAANQSATTVQPTSAAASASYSSTATPASAASNVTNLGAATATEVATAKSAAASTAAVTGQAQQVTAASAVQPTTDSATAGDTTLPVEQTKVSYIDIDTGQEILPASVGREGDLVLDQEVNANVAQILNGDYGYTVYQNLYQWEIDGDDHTPNVGSILGMTLDDAKQKFIDIYDEKVAAYNSTHEDQLVINVNGTEGTTMADYDTYYGATYYYGQNADHNMDNPNSSVLYFEVQGTQNAATDTLNALLDDYTETSYYAAYKVLSEYHVVPILGISVSGVSGKFYSAFNAMMADDYTMVYFKASDIDNTVMFVDTINGTQVGESQTVTGKYGRTVDLSSATLASELPAGYHYATADELGTGETQPTDATMGVKGTVHTVYVAYDQGVVPDGIAVRTNLSDSVSVTADDYYDYSHPQVKTQTGDALSVTADDYYDYSHPQIKTQTGDALSVTANDYYDYSHPQTKTQVGDAVFVTPDDYYNSPKGVVDEAVIAKKTQVGHAVSVTADDYYDYSHPQVKTQTGDALSVTADDYYDYSHPQSKVQLGEAVSVTPTDYYDHTATDTADNGGTTTDSANIDSNHSSGVASVTDTHNRTTASTNADNTTDTAVTSTDNGATADTDVAADHEQTVNPTKTAADKQGSVQATSVADNGRSAAAVQTVQNHSVVQAANQTTLPVPTKSESVTTTTATTLPKTGAQTEQWLVIAGGLTVLGSIGLLGATKMRKRDDGSYEI</sequence>
<dbReference type="NCBIfam" id="TIGR03715">
    <property type="entry name" value="KxYKxGKxW"/>
    <property type="match status" value="1"/>
</dbReference>
<feature type="compositionally biased region" description="Low complexity" evidence="5">
    <location>
        <begin position="657"/>
        <end position="668"/>
    </location>
</feature>
<keyword evidence="6" id="KW-0472">Membrane</keyword>
<proteinExistence type="predicted"/>
<reference evidence="8 9" key="1">
    <citation type="journal article" date="2015" name="Genome Announc.">
        <title>Expanding the biotechnology potential of lactobacilli through comparative genomics of 213 strains and associated genera.</title>
        <authorList>
            <person name="Sun Z."/>
            <person name="Harris H.M."/>
            <person name="McCann A."/>
            <person name="Guo C."/>
            <person name="Argimon S."/>
            <person name="Zhang W."/>
            <person name="Yang X."/>
            <person name="Jeffery I.B."/>
            <person name="Cooney J.C."/>
            <person name="Kagawa T.F."/>
            <person name="Liu W."/>
            <person name="Song Y."/>
            <person name="Salvetti E."/>
            <person name="Wrobel A."/>
            <person name="Rasinkangas P."/>
            <person name="Parkhill J."/>
            <person name="Rea M.C."/>
            <person name="O'Sullivan O."/>
            <person name="Ritari J."/>
            <person name="Douillard F.P."/>
            <person name="Paul Ross R."/>
            <person name="Yang R."/>
            <person name="Briner A.E."/>
            <person name="Felis G.E."/>
            <person name="de Vos W.M."/>
            <person name="Barrangou R."/>
            <person name="Klaenhammer T.R."/>
            <person name="Caufield P.W."/>
            <person name="Cui Y."/>
            <person name="Zhang H."/>
            <person name="O'Toole P.W."/>
        </authorList>
    </citation>
    <scope>NUCLEOTIDE SEQUENCE [LARGE SCALE GENOMIC DNA]</scope>
    <source>
        <strain evidence="8 9">DSM 20003</strain>
    </source>
</reference>
<comment type="caution">
    <text evidence="8">The sequence shown here is derived from an EMBL/GenBank/DDBJ whole genome shotgun (WGS) entry which is preliminary data.</text>
</comment>
<evidence type="ECO:0000313" key="8">
    <source>
        <dbReference type="EMBL" id="KRK39102.1"/>
    </source>
</evidence>
<evidence type="ECO:0000313" key="9">
    <source>
        <dbReference type="Proteomes" id="UP000051461"/>
    </source>
</evidence>
<protein>
    <recommendedName>
        <fullName evidence="7">Gram-positive cocci surface proteins LPxTG domain-containing protein</fullName>
    </recommendedName>
</protein>
<keyword evidence="9" id="KW-1185">Reference proteome</keyword>
<organism evidence="8 9">
    <name type="scientific">Loigolactobacillus bifermentans DSM 20003</name>
    <dbReference type="NCBI Taxonomy" id="1423726"/>
    <lineage>
        <taxon>Bacteria</taxon>
        <taxon>Bacillati</taxon>
        <taxon>Bacillota</taxon>
        <taxon>Bacilli</taxon>
        <taxon>Lactobacillales</taxon>
        <taxon>Lactobacillaceae</taxon>
        <taxon>Loigolactobacillus</taxon>
    </lineage>
</organism>
<dbReference type="AlphaFoldDB" id="A0A0R1GY61"/>
<evidence type="ECO:0000256" key="1">
    <source>
        <dbReference type="ARBA" id="ARBA00022512"/>
    </source>
</evidence>
<evidence type="ECO:0000256" key="5">
    <source>
        <dbReference type="SAM" id="MobiDB-lite"/>
    </source>
</evidence>
<dbReference type="InterPro" id="IPR019931">
    <property type="entry name" value="LPXTG_anchor"/>
</dbReference>
<dbReference type="Pfam" id="PF19258">
    <property type="entry name" value="KxYKxGKxW_sig"/>
    <property type="match status" value="1"/>
</dbReference>
<keyword evidence="2" id="KW-0964">Secreted</keyword>
<feature type="compositionally biased region" description="Low complexity" evidence="5">
    <location>
        <begin position="690"/>
        <end position="709"/>
    </location>
</feature>
<evidence type="ECO:0000256" key="3">
    <source>
        <dbReference type="ARBA" id="ARBA00022729"/>
    </source>
</evidence>
<feature type="compositionally biased region" description="Polar residues" evidence="5">
    <location>
        <begin position="669"/>
        <end position="685"/>
    </location>
</feature>
<dbReference type="InterPro" id="IPR022263">
    <property type="entry name" value="KxYKxGKxW"/>
</dbReference>
<dbReference type="EMBL" id="AZDA01000046">
    <property type="protein sequence ID" value="KRK39102.1"/>
    <property type="molecule type" value="Genomic_DNA"/>
</dbReference>
<gene>
    <name evidence="8" type="ORF">FC07_GL002822</name>
</gene>
<name>A0A0R1GY61_9LACO</name>
<keyword evidence="6" id="KW-0812">Transmembrane</keyword>
<keyword evidence="4" id="KW-0572">Peptidoglycan-anchor</keyword>
<evidence type="ECO:0000259" key="7">
    <source>
        <dbReference type="Pfam" id="PF00746"/>
    </source>
</evidence>
<evidence type="ECO:0000256" key="4">
    <source>
        <dbReference type="ARBA" id="ARBA00023088"/>
    </source>
</evidence>
<keyword evidence="1" id="KW-0134">Cell wall</keyword>
<evidence type="ECO:0000256" key="2">
    <source>
        <dbReference type="ARBA" id="ARBA00022525"/>
    </source>
</evidence>